<evidence type="ECO:0000256" key="1">
    <source>
        <dbReference type="SAM" id="MobiDB-lite"/>
    </source>
</evidence>
<dbReference type="KEGG" id="salf:SMD44_07037"/>
<evidence type="ECO:0000313" key="3">
    <source>
        <dbReference type="Proteomes" id="UP000195880"/>
    </source>
</evidence>
<feature type="compositionally biased region" description="Low complexity" evidence="1">
    <location>
        <begin position="10"/>
        <end position="25"/>
    </location>
</feature>
<gene>
    <name evidence="2" type="ORF">SMD44_07037</name>
</gene>
<dbReference type="EMBL" id="CP021748">
    <property type="protein sequence ID" value="ARX87556.1"/>
    <property type="molecule type" value="Genomic_DNA"/>
</dbReference>
<accession>A0A1Z1WM90</accession>
<dbReference type="AlphaFoldDB" id="A0A1Z1WM90"/>
<proteinExistence type="predicted"/>
<keyword evidence="3" id="KW-1185">Reference proteome</keyword>
<name>A0A1Z1WM90_9ACTN</name>
<sequence length="39" mass="4287">MDRRGLDLFPRLPHGLPHGPGARAGEQVPVVSDPQTQQR</sequence>
<reference evidence="2 3" key="1">
    <citation type="submission" date="2017-05" db="EMBL/GenBank/DDBJ databases">
        <title>Streptomyces alboflavus Genome sequencing and assembly.</title>
        <authorList>
            <person name="Wang Y."/>
            <person name="Du B."/>
            <person name="Ding Y."/>
            <person name="Liu H."/>
            <person name="Hou Q."/>
            <person name="Liu K."/>
            <person name="Wang C."/>
            <person name="Yao L."/>
        </authorList>
    </citation>
    <scope>NUCLEOTIDE SEQUENCE [LARGE SCALE GENOMIC DNA]</scope>
    <source>
        <strain evidence="2 3">MDJK44</strain>
    </source>
</reference>
<evidence type="ECO:0000313" key="2">
    <source>
        <dbReference type="EMBL" id="ARX87556.1"/>
    </source>
</evidence>
<feature type="region of interest" description="Disordered" evidence="1">
    <location>
        <begin position="1"/>
        <end position="39"/>
    </location>
</feature>
<protein>
    <submittedName>
        <fullName evidence="2">Uncharacterized protein</fullName>
    </submittedName>
</protein>
<organism evidence="2 3">
    <name type="scientific">Streptomyces alboflavus</name>
    <dbReference type="NCBI Taxonomy" id="67267"/>
    <lineage>
        <taxon>Bacteria</taxon>
        <taxon>Bacillati</taxon>
        <taxon>Actinomycetota</taxon>
        <taxon>Actinomycetes</taxon>
        <taxon>Kitasatosporales</taxon>
        <taxon>Streptomycetaceae</taxon>
        <taxon>Streptomyces</taxon>
    </lineage>
</organism>
<dbReference type="Proteomes" id="UP000195880">
    <property type="component" value="Chromosome"/>
</dbReference>